<feature type="compositionally biased region" description="Low complexity" evidence="7">
    <location>
        <begin position="713"/>
        <end position="730"/>
    </location>
</feature>
<evidence type="ECO:0000256" key="1">
    <source>
        <dbReference type="ARBA" id="ARBA00007416"/>
    </source>
</evidence>
<dbReference type="Gene3D" id="3.30.40.10">
    <property type="entry name" value="Zinc/RING finger domain, C3HC4 (zinc finger)"/>
    <property type="match status" value="1"/>
</dbReference>
<proteinExistence type="inferred from homology"/>
<keyword evidence="5" id="KW-0805">Transcription regulation</keyword>
<dbReference type="InterPro" id="IPR019135">
    <property type="entry name" value="Polycomb_protein_VEFS-Box"/>
</dbReference>
<evidence type="ECO:0000313" key="10">
    <source>
        <dbReference type="Proteomes" id="UP000073492"/>
    </source>
</evidence>
<dbReference type="InterPro" id="IPR013083">
    <property type="entry name" value="Znf_RING/FYVE/PHD"/>
</dbReference>
<keyword evidence="3" id="KW-0863">Zinc-finger</keyword>
<dbReference type="OrthoDB" id="166746at2759"/>
<dbReference type="AlphaFoldDB" id="A0A139IHI7"/>
<dbReference type="InterPro" id="IPR001965">
    <property type="entry name" value="Znf_PHD"/>
</dbReference>
<keyword evidence="6" id="KW-0804">Transcription</keyword>
<evidence type="ECO:0000259" key="8">
    <source>
        <dbReference type="SMART" id="SM00249"/>
    </source>
</evidence>
<feature type="region of interest" description="Disordered" evidence="7">
    <location>
        <begin position="48"/>
        <end position="74"/>
    </location>
</feature>
<feature type="compositionally biased region" description="Polar residues" evidence="7">
    <location>
        <begin position="48"/>
        <end position="60"/>
    </location>
</feature>
<gene>
    <name evidence="9" type="ORF">AC579_7556</name>
</gene>
<feature type="compositionally biased region" description="Basic and acidic residues" evidence="7">
    <location>
        <begin position="675"/>
        <end position="691"/>
    </location>
</feature>
<evidence type="ECO:0000256" key="4">
    <source>
        <dbReference type="ARBA" id="ARBA00022833"/>
    </source>
</evidence>
<keyword evidence="10" id="KW-1185">Reference proteome</keyword>
<dbReference type="CDD" id="cd21552">
    <property type="entry name" value="VEFS-box_ctSUZ12-like"/>
    <property type="match status" value="1"/>
</dbReference>
<reference evidence="9 10" key="1">
    <citation type="submission" date="2015-07" db="EMBL/GenBank/DDBJ databases">
        <title>Comparative genomics of the Sigatoka disease complex on banana suggests a link between parallel evolutionary changes in Pseudocercospora fijiensis and Pseudocercospora eumusae and increased virulence on the banana host.</title>
        <authorList>
            <person name="Chang T.-C."/>
            <person name="Salvucci A."/>
            <person name="Crous P.W."/>
            <person name="Stergiopoulos I."/>
        </authorList>
    </citation>
    <scope>NUCLEOTIDE SEQUENCE [LARGE SCALE GENOMIC DNA]</scope>
    <source>
        <strain evidence="9 10">CBS 116634</strain>
    </source>
</reference>
<keyword evidence="4" id="KW-0862">Zinc</keyword>
<keyword evidence="2" id="KW-0479">Metal-binding</keyword>
<evidence type="ECO:0000256" key="2">
    <source>
        <dbReference type="ARBA" id="ARBA00022723"/>
    </source>
</evidence>
<comment type="similarity">
    <text evidence="1">Belongs to the VEFS (VRN2-EMF2-FIS2-SU(Z)12) family.</text>
</comment>
<organism evidence="9 10">
    <name type="scientific">Pseudocercospora musae</name>
    <dbReference type="NCBI Taxonomy" id="113226"/>
    <lineage>
        <taxon>Eukaryota</taxon>
        <taxon>Fungi</taxon>
        <taxon>Dikarya</taxon>
        <taxon>Ascomycota</taxon>
        <taxon>Pezizomycotina</taxon>
        <taxon>Dothideomycetes</taxon>
        <taxon>Dothideomycetidae</taxon>
        <taxon>Mycosphaerellales</taxon>
        <taxon>Mycosphaerellaceae</taxon>
        <taxon>Pseudocercospora</taxon>
    </lineage>
</organism>
<name>A0A139IHI7_9PEZI</name>
<dbReference type="PROSITE" id="PS01359">
    <property type="entry name" value="ZF_PHD_1"/>
    <property type="match status" value="1"/>
</dbReference>
<protein>
    <recommendedName>
        <fullName evidence="8">Zinc finger PHD-type domain-containing protein</fullName>
    </recommendedName>
</protein>
<dbReference type="GO" id="GO:0008270">
    <property type="term" value="F:zinc ion binding"/>
    <property type="evidence" value="ECO:0007669"/>
    <property type="project" value="UniProtKB-KW"/>
</dbReference>
<dbReference type="Pfam" id="PF09733">
    <property type="entry name" value="VEFS-Box"/>
    <property type="match status" value="1"/>
</dbReference>
<dbReference type="SUPFAM" id="SSF57903">
    <property type="entry name" value="FYVE/PHD zinc finger"/>
    <property type="match status" value="1"/>
</dbReference>
<evidence type="ECO:0000256" key="6">
    <source>
        <dbReference type="ARBA" id="ARBA00023163"/>
    </source>
</evidence>
<dbReference type="InterPro" id="IPR019786">
    <property type="entry name" value="Zinc_finger_PHD-type_CS"/>
</dbReference>
<feature type="region of interest" description="Disordered" evidence="7">
    <location>
        <begin position="320"/>
        <end position="339"/>
    </location>
</feature>
<dbReference type="InterPro" id="IPR011011">
    <property type="entry name" value="Znf_FYVE_PHD"/>
</dbReference>
<feature type="region of interest" description="Disordered" evidence="7">
    <location>
        <begin position="651"/>
        <end position="744"/>
    </location>
</feature>
<feature type="region of interest" description="Disordered" evidence="7">
    <location>
        <begin position="249"/>
        <end position="269"/>
    </location>
</feature>
<evidence type="ECO:0000313" key="9">
    <source>
        <dbReference type="EMBL" id="KXT14213.1"/>
    </source>
</evidence>
<sequence>MVNTLDTRDLGTKALFYREFAQSASRGPFLRRNLRHILDYHESGLERQTTISGPSANGMSHEQKHYRRAKWQPPSSGTLDDLFEARRPQLRITSLLIRHNASNSRTSRNVVARGREQKSQTWVPSPGEWKLPVFVGVSIHYKAHTKSEVYRDKVEAQVIRYWTSDCKPVFGVELKKPLLLGVEQLAVPRDVDASYSEAAWARTITDRYTLEISVQPRNSKESASLLSQLENKSPSEYKHAPSNEGVIRLVWGDPDTNTTSKDPGLPELPPGDQLLMFRRVKGHNTLQLDYGAEVDMSWKGRSSGSVLVDYNMTQARLERKRQMPTPAASEDQRPAKQRRGPSTIRYLFRSTTFVKREIELENLSCIFCQDDREHSSFPQLLNHYQTHHDQFSIDIEDVADEPGVKVMSLHLDDEQYNGSTEEESEDFDWEAPNALLDITAHVDGDSTWKIKPAIPMQYPGMPPATKNFSSTLRPGRPPKRTLPAAKQQLGSATAPLFRSRKRDMAPEDVPNIAPRKRRQHRVPNVPGISFYRTTSKKVLVPGDEVSDSDDDVDTTWIVQSQRHDLRKLGKDPTELEFHLMLNSHLDEEQPDSDVLVRDALVRFARRHAEKLSRPKLRALFKSKLEQLESRGIITKAYLDYCMKVVHPAEEQATQKQMEADSSEPSVHSPPQPRGDNGRFAKAGESEPEVHPSKARVHGLLQARGSDGRFSQDSAEMASPAAPRSPSKASSKVTDSSDRPWTAVSTANLTPNSKFRARWIDGRIVKDAETQSKHQAQSSAIPFGNRFVVCKRAPKAKMTRQEARIYKVPISDLLKNELETKPPDQIMPKDLEFLKLSRIMDKDLVFLRGSDNIVYVSGSTNQLVTDEKDFCNAMEQAKGTPSPEDIVFELQETTYFVDLLQALPKSPETYRTSRLSGKGKHNFCVCGKRAEGYRGTIGCGNPHCERDFHMECLKLLSRPMDWKCVDCSAWR</sequence>
<accession>A0A139IHI7</accession>
<dbReference type="Proteomes" id="UP000073492">
    <property type="component" value="Unassembled WGS sequence"/>
</dbReference>
<dbReference type="STRING" id="113226.A0A139IHI7"/>
<evidence type="ECO:0000256" key="7">
    <source>
        <dbReference type="SAM" id="MobiDB-lite"/>
    </source>
</evidence>
<evidence type="ECO:0000256" key="3">
    <source>
        <dbReference type="ARBA" id="ARBA00022771"/>
    </source>
</evidence>
<evidence type="ECO:0000256" key="5">
    <source>
        <dbReference type="ARBA" id="ARBA00023015"/>
    </source>
</evidence>
<feature type="domain" description="Zinc finger PHD-type" evidence="8">
    <location>
        <begin position="922"/>
        <end position="967"/>
    </location>
</feature>
<comment type="caution">
    <text evidence="9">The sequence shown here is derived from an EMBL/GenBank/DDBJ whole genome shotgun (WGS) entry which is preliminary data.</text>
</comment>
<dbReference type="EMBL" id="LFZO01000090">
    <property type="protein sequence ID" value="KXT14213.1"/>
    <property type="molecule type" value="Genomic_DNA"/>
</dbReference>
<dbReference type="SMART" id="SM00249">
    <property type="entry name" value="PHD"/>
    <property type="match status" value="1"/>
</dbReference>